<name>A0A8K0DE64_IGNLU</name>
<keyword evidence="1" id="KW-0812">Transmembrane</keyword>
<evidence type="ECO:0000256" key="2">
    <source>
        <dbReference type="SAM" id="SignalP"/>
    </source>
</evidence>
<evidence type="ECO:0000313" key="3">
    <source>
        <dbReference type="EMBL" id="KAF2901907.1"/>
    </source>
</evidence>
<keyword evidence="1" id="KW-0472">Membrane</keyword>
<dbReference type="Proteomes" id="UP000801492">
    <property type="component" value="Unassembled WGS sequence"/>
</dbReference>
<reference evidence="3" key="1">
    <citation type="submission" date="2019-08" db="EMBL/GenBank/DDBJ databases">
        <title>The genome of the North American firefly Photinus pyralis.</title>
        <authorList>
            <consortium name="Photinus pyralis genome working group"/>
            <person name="Fallon T.R."/>
            <person name="Sander Lower S.E."/>
            <person name="Weng J.-K."/>
        </authorList>
    </citation>
    <scope>NUCLEOTIDE SEQUENCE</scope>
    <source>
        <strain evidence="3">TRF0915ILg1</strain>
        <tissue evidence="3">Whole body</tissue>
    </source>
</reference>
<dbReference type="OrthoDB" id="47276at2759"/>
<keyword evidence="1" id="KW-1133">Transmembrane helix</keyword>
<evidence type="ECO:0000313" key="4">
    <source>
        <dbReference type="Proteomes" id="UP000801492"/>
    </source>
</evidence>
<evidence type="ECO:0000256" key="1">
    <source>
        <dbReference type="SAM" id="Phobius"/>
    </source>
</evidence>
<organism evidence="3 4">
    <name type="scientific">Ignelater luminosus</name>
    <name type="common">Cucubano</name>
    <name type="synonym">Pyrophorus luminosus</name>
    <dbReference type="NCBI Taxonomy" id="2038154"/>
    <lineage>
        <taxon>Eukaryota</taxon>
        <taxon>Metazoa</taxon>
        <taxon>Ecdysozoa</taxon>
        <taxon>Arthropoda</taxon>
        <taxon>Hexapoda</taxon>
        <taxon>Insecta</taxon>
        <taxon>Pterygota</taxon>
        <taxon>Neoptera</taxon>
        <taxon>Endopterygota</taxon>
        <taxon>Coleoptera</taxon>
        <taxon>Polyphaga</taxon>
        <taxon>Elateriformia</taxon>
        <taxon>Elateroidea</taxon>
        <taxon>Elateridae</taxon>
        <taxon>Agrypninae</taxon>
        <taxon>Pyrophorini</taxon>
        <taxon>Ignelater</taxon>
    </lineage>
</organism>
<protein>
    <submittedName>
        <fullName evidence="3">Uncharacterized protein</fullName>
    </submittedName>
</protein>
<feature type="signal peptide" evidence="2">
    <location>
        <begin position="1"/>
        <end position="26"/>
    </location>
</feature>
<sequence length="315" mass="35704">MIEINLSLKTSLILALLAYAINVSTSYQQFLIEDDRLCTPTSIRKVALEAGNLSGLIVSLRNMTTLKENAHKWGDQDFVCKFQVKATEKDSGIFAVIQNIVFRKDKITNECLDYIQYSAVNSTFKSKRYCGQMDADTSLMSMPVSNSFVEPTIVLDVHINISKEPLRPYRILELQIVFTSFRFCFQKLFFDDQQCSPNHTVHCIHKGFINDGYINCPYPGCVDEKECVQKIQSKTKRSALSYEAIVFIALLTTVLFMLGVWLGYKIKKLHNENATISLDNNVVSECIEMDPVPEGIDNPPSYESLFPSRPPVSYS</sequence>
<comment type="caution">
    <text evidence="3">The sequence shown here is derived from an EMBL/GenBank/DDBJ whole genome shotgun (WGS) entry which is preliminary data.</text>
</comment>
<proteinExistence type="predicted"/>
<keyword evidence="2" id="KW-0732">Signal</keyword>
<dbReference type="AlphaFoldDB" id="A0A8K0DE64"/>
<dbReference type="EMBL" id="VTPC01001454">
    <property type="protein sequence ID" value="KAF2901907.1"/>
    <property type="molecule type" value="Genomic_DNA"/>
</dbReference>
<accession>A0A8K0DE64</accession>
<gene>
    <name evidence="3" type="ORF">ILUMI_04277</name>
</gene>
<keyword evidence="4" id="KW-1185">Reference proteome</keyword>
<feature type="chain" id="PRO_5035444392" evidence="2">
    <location>
        <begin position="27"/>
        <end position="315"/>
    </location>
</feature>
<feature type="transmembrane region" description="Helical" evidence="1">
    <location>
        <begin position="244"/>
        <end position="264"/>
    </location>
</feature>